<dbReference type="Pfam" id="PF00589">
    <property type="entry name" value="Phage_integrase"/>
    <property type="match status" value="1"/>
</dbReference>
<dbReference type="PATRIC" id="fig|651182.5.peg.3676"/>
<dbReference type="PANTHER" id="PTHR30349:SF64">
    <property type="entry name" value="PROPHAGE INTEGRASE INTD-RELATED"/>
    <property type="match status" value="1"/>
</dbReference>
<dbReference type="Pfam" id="PF14659">
    <property type="entry name" value="Phage_int_SAM_3"/>
    <property type="match status" value="1"/>
</dbReference>
<comment type="similarity">
    <text evidence="1">Belongs to the 'phage' integrase family.</text>
</comment>
<dbReference type="HOGENOM" id="CLU_027562_17_7_7"/>
<dbReference type="RefSeq" id="WP_014958459.1">
    <property type="nucleotide sequence ID" value="NC_018645.1"/>
</dbReference>
<keyword evidence="2" id="KW-0229">DNA integration</keyword>
<gene>
    <name evidence="6" type="ordered locus">TOL2_C31080</name>
</gene>
<evidence type="ECO:0000256" key="3">
    <source>
        <dbReference type="ARBA" id="ARBA00023125"/>
    </source>
</evidence>
<sequence>MSVHKTKTGNYFCKYRITDETGRRKEKRDYFGKGLEGEKLAIERDEELKQTGAISEYKTDPKNHVTIIFSDLAEQYLASKANDLPETSIKNMLYKFKGRILPELGHLAYNQITHHRLDLYVKKRLKTPVVKRMGKDGQKIVPVKHPDGSMKMTSKTTVHRELSDIIAILNWAVSRKYIPQNHAAGYRKPKRDDQIIRPPSPGEVKKIIKHGEAHLKRALLINYYTGLRPGNAELYNLQWYDIDWDNLTLLVRSAKKGGPVKRSVAIHPALLKQLKIWKKEDENNTHPYIIYWKDKPVKRISSSFNTAKRKAGITRRLRPYDFRHAAITQMIIKGDLKAASEIAGHSNIEMTIKQYEHITSEIKRQTVEVIEEIDI</sequence>
<dbReference type="KEGG" id="dto:TOL2_C31080"/>
<evidence type="ECO:0000256" key="4">
    <source>
        <dbReference type="ARBA" id="ARBA00023172"/>
    </source>
</evidence>
<dbReference type="InterPro" id="IPR002104">
    <property type="entry name" value="Integrase_catalytic"/>
</dbReference>
<dbReference type="EMBL" id="FO203503">
    <property type="protein sequence ID" value="CCK81266.1"/>
    <property type="molecule type" value="Genomic_DNA"/>
</dbReference>
<dbReference type="Proteomes" id="UP000007347">
    <property type="component" value="Chromosome"/>
</dbReference>
<evidence type="ECO:0000259" key="5">
    <source>
        <dbReference type="PROSITE" id="PS51898"/>
    </source>
</evidence>
<evidence type="ECO:0000256" key="2">
    <source>
        <dbReference type="ARBA" id="ARBA00022908"/>
    </source>
</evidence>
<reference evidence="6 7" key="1">
    <citation type="journal article" date="2013" name="Environ. Microbiol.">
        <title>Complete genome, catabolic sub-proteomes and key-metabolites of Desulfobacula toluolica Tol2, a marine, aromatic compound-degrading, sulfate-reducing bacterium.</title>
        <authorList>
            <person name="Wohlbrand L."/>
            <person name="Jacob J.H."/>
            <person name="Kube M."/>
            <person name="Mussmann M."/>
            <person name="Jarling R."/>
            <person name="Beck A."/>
            <person name="Amann R."/>
            <person name="Wilkes H."/>
            <person name="Reinhardt R."/>
            <person name="Rabus R."/>
        </authorList>
    </citation>
    <scope>NUCLEOTIDE SEQUENCE [LARGE SCALE GENOMIC DNA]</scope>
    <source>
        <strain evidence="7">DSM 7467 / Tol2</strain>
    </source>
</reference>
<proteinExistence type="inferred from homology"/>
<dbReference type="GO" id="GO:0015074">
    <property type="term" value="P:DNA integration"/>
    <property type="evidence" value="ECO:0007669"/>
    <property type="project" value="UniProtKB-KW"/>
</dbReference>
<protein>
    <submittedName>
        <fullName evidence="6">Putative site-specific recombinase</fullName>
    </submittedName>
</protein>
<dbReference type="OrthoDB" id="5418320at2"/>
<dbReference type="Gene3D" id="1.10.443.10">
    <property type="entry name" value="Intergrase catalytic core"/>
    <property type="match status" value="1"/>
</dbReference>
<dbReference type="CDD" id="cd00796">
    <property type="entry name" value="INT_Rci_Hp1_C"/>
    <property type="match status" value="1"/>
</dbReference>
<dbReference type="AlphaFoldDB" id="K0NIL9"/>
<dbReference type="PANTHER" id="PTHR30349">
    <property type="entry name" value="PHAGE INTEGRASE-RELATED"/>
    <property type="match status" value="1"/>
</dbReference>
<keyword evidence="3" id="KW-0238">DNA-binding</keyword>
<dbReference type="GO" id="GO:0003677">
    <property type="term" value="F:DNA binding"/>
    <property type="evidence" value="ECO:0007669"/>
    <property type="project" value="UniProtKB-KW"/>
</dbReference>
<keyword evidence="4" id="KW-0233">DNA recombination</keyword>
<dbReference type="GO" id="GO:0006310">
    <property type="term" value="P:DNA recombination"/>
    <property type="evidence" value="ECO:0007669"/>
    <property type="project" value="UniProtKB-KW"/>
</dbReference>
<dbReference type="InterPro" id="IPR011010">
    <property type="entry name" value="DNA_brk_join_enz"/>
</dbReference>
<dbReference type="Gene3D" id="1.10.150.130">
    <property type="match status" value="1"/>
</dbReference>
<dbReference type="SUPFAM" id="SSF56349">
    <property type="entry name" value="DNA breaking-rejoining enzymes"/>
    <property type="match status" value="1"/>
</dbReference>
<evidence type="ECO:0000256" key="1">
    <source>
        <dbReference type="ARBA" id="ARBA00008857"/>
    </source>
</evidence>
<evidence type="ECO:0000313" key="7">
    <source>
        <dbReference type="Proteomes" id="UP000007347"/>
    </source>
</evidence>
<dbReference type="STRING" id="651182.TOL2_C31080"/>
<keyword evidence="7" id="KW-1185">Reference proteome</keyword>
<dbReference type="InterPro" id="IPR010998">
    <property type="entry name" value="Integrase_recombinase_N"/>
</dbReference>
<accession>K0NIL9</accession>
<feature type="domain" description="Tyr recombinase" evidence="5">
    <location>
        <begin position="194"/>
        <end position="368"/>
    </location>
</feature>
<evidence type="ECO:0000313" key="6">
    <source>
        <dbReference type="EMBL" id="CCK81266.1"/>
    </source>
</evidence>
<dbReference type="InterPro" id="IPR004107">
    <property type="entry name" value="Integrase_SAM-like_N"/>
</dbReference>
<dbReference type="InterPro" id="IPR050090">
    <property type="entry name" value="Tyrosine_recombinase_XerCD"/>
</dbReference>
<name>K0NIL9_DESTT</name>
<dbReference type="PROSITE" id="PS51898">
    <property type="entry name" value="TYR_RECOMBINASE"/>
    <property type="match status" value="1"/>
</dbReference>
<dbReference type="InterPro" id="IPR013762">
    <property type="entry name" value="Integrase-like_cat_sf"/>
</dbReference>
<organism evidence="6 7">
    <name type="scientific">Desulfobacula toluolica (strain DSM 7467 / Tol2)</name>
    <dbReference type="NCBI Taxonomy" id="651182"/>
    <lineage>
        <taxon>Bacteria</taxon>
        <taxon>Pseudomonadati</taxon>
        <taxon>Thermodesulfobacteriota</taxon>
        <taxon>Desulfobacteria</taxon>
        <taxon>Desulfobacterales</taxon>
        <taxon>Desulfobacteraceae</taxon>
        <taxon>Desulfobacula</taxon>
    </lineage>
</organism>